<dbReference type="Pfam" id="PF13203">
    <property type="entry name" value="DUF2201_N"/>
    <property type="match status" value="1"/>
</dbReference>
<organism evidence="3">
    <name type="scientific">hydrothermal vent metagenome</name>
    <dbReference type="NCBI Taxonomy" id="652676"/>
    <lineage>
        <taxon>unclassified sequences</taxon>
        <taxon>metagenomes</taxon>
        <taxon>ecological metagenomes</taxon>
    </lineage>
</organism>
<protein>
    <submittedName>
        <fullName evidence="3">Sll7028 protein</fullName>
    </submittedName>
</protein>
<evidence type="ECO:0000259" key="1">
    <source>
        <dbReference type="Pfam" id="PF09967"/>
    </source>
</evidence>
<dbReference type="InterPro" id="IPR036465">
    <property type="entry name" value="vWFA_dom_sf"/>
</dbReference>
<dbReference type="PANTHER" id="PTHR38730">
    <property type="entry name" value="SLL7028 PROTEIN"/>
    <property type="match status" value="1"/>
</dbReference>
<feature type="domain" description="Putative metallopeptidase" evidence="2">
    <location>
        <begin position="4"/>
        <end position="253"/>
    </location>
</feature>
<reference evidence="3" key="1">
    <citation type="submission" date="2016-10" db="EMBL/GenBank/DDBJ databases">
        <authorList>
            <person name="de Groot N.N."/>
        </authorList>
    </citation>
    <scope>NUCLEOTIDE SEQUENCE</scope>
</reference>
<gene>
    <name evidence="3" type="ORF">MNB_SV-3-1198</name>
</gene>
<name>A0A1W1CMH3_9ZZZZ</name>
<evidence type="ECO:0000259" key="2">
    <source>
        <dbReference type="Pfam" id="PF13203"/>
    </source>
</evidence>
<feature type="domain" description="VWA-like" evidence="1">
    <location>
        <begin position="260"/>
        <end position="380"/>
    </location>
</feature>
<dbReference type="SUPFAM" id="SSF53300">
    <property type="entry name" value="vWA-like"/>
    <property type="match status" value="1"/>
</dbReference>
<dbReference type="AlphaFoldDB" id="A0A1W1CMH3"/>
<proteinExistence type="predicted"/>
<dbReference type="InterPro" id="IPR025154">
    <property type="entry name" value="Put_metallopeptidase_dom"/>
</dbReference>
<evidence type="ECO:0000313" key="3">
    <source>
        <dbReference type="EMBL" id="SFV67078.1"/>
    </source>
</evidence>
<accession>A0A1W1CMH3</accession>
<dbReference type="Pfam" id="PF09967">
    <property type="entry name" value="DUF2201"/>
    <property type="match status" value="1"/>
</dbReference>
<dbReference type="PANTHER" id="PTHR38730:SF1">
    <property type="entry name" value="SLL7028 PROTEIN"/>
    <property type="match status" value="1"/>
</dbReference>
<sequence>MTLQDKLTKAKARLMLDYPYFGTVVSSIPLEKNNDILTFTSDGTKMHYNSEYLEKLSLEEVGFVMANGAMHSVLKHYERLNGRTKWLWQTATDYVVNAMLVKNGMPLPEYAYFEEKFEGLYVEEVYAMLRAEMMDNSDASMEQESQQITNTEDDVPAENITMHEELNRNFDAEESNSDDNEEMKERLEQIFQKYKRQGNLPKAMELVVPEYFSYKIDWREFLYGYMATHVKSSYTFTPPNMKLLYRGIYLPSMHSDLLRIVVAIDTSGSVDEVLLSTFLGEVSSMMQQYPNYEIDLITADAKVQSVHTFLPGEPLVYELSGGGGTDFHPVFKYIEQHIDYPRLLIYFTDGEGIYPQEEVSYDVLWVMPEKKEVPFGELLIIGL</sequence>
<dbReference type="EMBL" id="FPHI01000030">
    <property type="protein sequence ID" value="SFV67078.1"/>
    <property type="molecule type" value="Genomic_DNA"/>
</dbReference>
<dbReference type="InterPro" id="IPR018698">
    <property type="entry name" value="VWA-like_dom"/>
</dbReference>